<evidence type="ECO:0000256" key="1">
    <source>
        <dbReference type="ARBA" id="ARBA00008950"/>
    </source>
</evidence>
<dbReference type="GO" id="GO:0016787">
    <property type="term" value="F:hydrolase activity"/>
    <property type="evidence" value="ECO:0007669"/>
    <property type="project" value="UniProtKB-UniRule"/>
</dbReference>
<evidence type="ECO:0000259" key="3">
    <source>
        <dbReference type="Pfam" id="PF12850"/>
    </source>
</evidence>
<gene>
    <name evidence="4" type="ORF">SAMN05421823_101510</name>
</gene>
<evidence type="ECO:0000313" key="4">
    <source>
        <dbReference type="EMBL" id="SDJ95419.1"/>
    </source>
</evidence>
<dbReference type="EC" id="3.1.4.-" evidence="2"/>
<keyword evidence="2" id="KW-0479">Metal-binding</keyword>
<dbReference type="AlphaFoldDB" id="A0A1G8XXV4"/>
<name>A0A1G8XXV4_9BACT</name>
<comment type="similarity">
    <text evidence="1 2">Belongs to the metallophosphoesterase superfamily. YfcE family.</text>
</comment>
<protein>
    <recommendedName>
        <fullName evidence="2">Phosphoesterase</fullName>
        <ecNumber evidence="2">3.1.4.-</ecNumber>
    </recommendedName>
</protein>
<dbReference type="Gene3D" id="3.60.21.10">
    <property type="match status" value="1"/>
</dbReference>
<dbReference type="InterPro" id="IPR000979">
    <property type="entry name" value="Phosphodiesterase_MJ0936/Vps29"/>
</dbReference>
<dbReference type="EMBL" id="FNFO01000001">
    <property type="protein sequence ID" value="SDJ95419.1"/>
    <property type="molecule type" value="Genomic_DNA"/>
</dbReference>
<evidence type="ECO:0000256" key="2">
    <source>
        <dbReference type="RuleBase" id="RU362039"/>
    </source>
</evidence>
<proteinExistence type="inferred from homology"/>
<dbReference type="NCBIfam" id="TIGR00040">
    <property type="entry name" value="yfcE"/>
    <property type="match status" value="1"/>
</dbReference>
<dbReference type="STRING" id="1075417.SAMN05421823_101510"/>
<dbReference type="Pfam" id="PF12850">
    <property type="entry name" value="Metallophos_2"/>
    <property type="match status" value="1"/>
</dbReference>
<feature type="domain" description="Calcineurin-like phosphoesterase" evidence="3">
    <location>
        <begin position="1"/>
        <end position="151"/>
    </location>
</feature>
<dbReference type="GO" id="GO:0046872">
    <property type="term" value="F:metal ion binding"/>
    <property type="evidence" value="ECO:0007669"/>
    <property type="project" value="UniProtKB-KW"/>
</dbReference>
<reference evidence="4 5" key="1">
    <citation type="submission" date="2016-10" db="EMBL/GenBank/DDBJ databases">
        <authorList>
            <person name="de Groot N.N."/>
        </authorList>
    </citation>
    <scope>NUCLEOTIDE SEQUENCE [LARGE SCALE GENOMIC DNA]</scope>
    <source>
        <strain evidence="4 5">DSM 25186</strain>
    </source>
</reference>
<comment type="cofactor">
    <cofactor evidence="2">
        <name>a divalent metal cation</name>
        <dbReference type="ChEBI" id="CHEBI:60240"/>
    </cofactor>
</comment>
<keyword evidence="5" id="KW-1185">Reference proteome</keyword>
<sequence length="175" mass="20079">MKIGIISDTHGFLDEQVFHYFEPCEEIWHAGDWGSLAVYEQLAAFRPLRGVYGNIDGQDIRQHCPESQQFTIEGMRVWMIHIGGYPGRYAPPVRRRLEATPAPDLFVCGHSHILKVMSDRKHRNMLTINPGAAGRHGFHKVRTLVRMEVHDGKVRQMQAIELGPRTEPRAWEENA</sequence>
<evidence type="ECO:0000313" key="5">
    <source>
        <dbReference type="Proteomes" id="UP000198510"/>
    </source>
</evidence>
<accession>A0A1G8XXV4</accession>
<organism evidence="4 5">
    <name type="scientific">Catalinimonas alkaloidigena</name>
    <dbReference type="NCBI Taxonomy" id="1075417"/>
    <lineage>
        <taxon>Bacteria</taxon>
        <taxon>Pseudomonadati</taxon>
        <taxon>Bacteroidota</taxon>
        <taxon>Cytophagia</taxon>
        <taxon>Cytophagales</taxon>
        <taxon>Catalimonadaceae</taxon>
        <taxon>Catalinimonas</taxon>
    </lineage>
</organism>
<dbReference type="InterPro" id="IPR024654">
    <property type="entry name" value="Calcineurin-like_PHP_lpxH"/>
</dbReference>
<dbReference type="SUPFAM" id="SSF56300">
    <property type="entry name" value="Metallo-dependent phosphatases"/>
    <property type="match status" value="1"/>
</dbReference>
<dbReference type="Proteomes" id="UP000198510">
    <property type="component" value="Unassembled WGS sequence"/>
</dbReference>
<dbReference type="InterPro" id="IPR029052">
    <property type="entry name" value="Metallo-depent_PP-like"/>
</dbReference>
<dbReference type="OrthoDB" id="9785951at2"/>